<dbReference type="PROSITE" id="PS51353">
    <property type="entry name" value="ARSC"/>
    <property type="match status" value="1"/>
</dbReference>
<dbReference type="NCBIfam" id="TIGR00014">
    <property type="entry name" value="arsC"/>
    <property type="match status" value="1"/>
</dbReference>
<evidence type="ECO:0000256" key="1">
    <source>
        <dbReference type="ARBA" id="ARBA00007198"/>
    </source>
</evidence>
<dbReference type="Pfam" id="PF03960">
    <property type="entry name" value="ArsC"/>
    <property type="match status" value="1"/>
</dbReference>
<dbReference type="PANTHER" id="PTHR30041:SF4">
    <property type="entry name" value="ARSENATE REDUCTASE"/>
    <property type="match status" value="1"/>
</dbReference>
<dbReference type="Proteomes" id="UP001172778">
    <property type="component" value="Unassembled WGS sequence"/>
</dbReference>
<dbReference type="InterPro" id="IPR036249">
    <property type="entry name" value="Thioredoxin-like_sf"/>
</dbReference>
<dbReference type="GO" id="GO:0008794">
    <property type="term" value="F:arsenate reductase (glutaredoxin) activity"/>
    <property type="evidence" value="ECO:0007669"/>
    <property type="project" value="UniProtKB-EC"/>
</dbReference>
<name>A0ABT7DSH0_9NEIS</name>
<accession>A0ABT7DSH0</accession>
<evidence type="ECO:0000256" key="3">
    <source>
        <dbReference type="PROSITE-ProRule" id="PRU01282"/>
    </source>
</evidence>
<gene>
    <name evidence="5" type="primary">arsC</name>
    <name evidence="5" type="ORF">PZA18_02995</name>
</gene>
<dbReference type="RefSeq" id="WP_284099302.1">
    <property type="nucleotide sequence ID" value="NZ_JARRAF010000002.1"/>
</dbReference>
<comment type="catalytic activity">
    <reaction evidence="4">
        <text>[glutaredoxin]-dithiol + arsenate + glutathione + H(+) = glutathionyl-S-S-[glutaredoxin] + arsenite + H2O</text>
        <dbReference type="Rhea" id="RHEA:22016"/>
        <dbReference type="Rhea" id="RHEA-COMP:10729"/>
        <dbReference type="Rhea" id="RHEA-COMP:17668"/>
        <dbReference type="ChEBI" id="CHEBI:15377"/>
        <dbReference type="ChEBI" id="CHEBI:15378"/>
        <dbReference type="ChEBI" id="CHEBI:29242"/>
        <dbReference type="ChEBI" id="CHEBI:29950"/>
        <dbReference type="ChEBI" id="CHEBI:48597"/>
        <dbReference type="ChEBI" id="CHEBI:57925"/>
        <dbReference type="ChEBI" id="CHEBI:146199"/>
        <dbReference type="EC" id="1.20.4.1"/>
    </reaction>
</comment>
<protein>
    <recommendedName>
        <fullName evidence="4">Arsenate reductase</fullName>
        <ecNumber evidence="4">1.20.4.1</ecNumber>
    </recommendedName>
</protein>
<dbReference type="InterPro" id="IPR006660">
    <property type="entry name" value="Arsenate_reductase-like"/>
</dbReference>
<evidence type="ECO:0000256" key="2">
    <source>
        <dbReference type="ARBA" id="ARBA00023002"/>
    </source>
</evidence>
<proteinExistence type="inferred from homology"/>
<evidence type="ECO:0000256" key="4">
    <source>
        <dbReference type="RuleBase" id="RU362029"/>
    </source>
</evidence>
<evidence type="ECO:0000313" key="6">
    <source>
        <dbReference type="Proteomes" id="UP001172778"/>
    </source>
</evidence>
<evidence type="ECO:0000313" key="5">
    <source>
        <dbReference type="EMBL" id="MDK2123016.1"/>
    </source>
</evidence>
<dbReference type="PANTHER" id="PTHR30041">
    <property type="entry name" value="ARSENATE REDUCTASE"/>
    <property type="match status" value="1"/>
</dbReference>
<comment type="similarity">
    <text evidence="1 3 4">Belongs to the ArsC family.</text>
</comment>
<reference evidence="5" key="1">
    <citation type="submission" date="2023-03" db="EMBL/GenBank/DDBJ databases">
        <title>Chitinimonas shenzhenensis gen. nov., sp. nov., a novel member of family Burkholderiaceae isolated from activated sludge collected in Shen Zhen, China.</title>
        <authorList>
            <person name="Wang X."/>
        </authorList>
    </citation>
    <scope>NUCLEOTIDE SEQUENCE</scope>
    <source>
        <strain evidence="5">DQS-5</strain>
    </source>
</reference>
<comment type="caution">
    <text evidence="5">The sequence shown here is derived from an EMBL/GenBank/DDBJ whole genome shotgun (WGS) entry which is preliminary data.</text>
</comment>
<dbReference type="Gene3D" id="3.40.30.10">
    <property type="entry name" value="Glutaredoxin"/>
    <property type="match status" value="1"/>
</dbReference>
<keyword evidence="2 4" id="KW-0560">Oxidoreductase</keyword>
<dbReference type="EMBL" id="JARRAF010000002">
    <property type="protein sequence ID" value="MDK2123016.1"/>
    <property type="molecule type" value="Genomic_DNA"/>
</dbReference>
<dbReference type="SUPFAM" id="SSF52833">
    <property type="entry name" value="Thioredoxin-like"/>
    <property type="match status" value="1"/>
</dbReference>
<dbReference type="EC" id="1.20.4.1" evidence="4"/>
<keyword evidence="6" id="KW-1185">Reference proteome</keyword>
<sequence>MILYHNPRCSKSREALQLLAQHGLAPQIIEYLQTPPDAATLERLLQQLGFSDPRQLMRQKEDVYQEMQLDNPDLSHAALIDAMVTCPRLIERPILVAGERAMIGRPPERLLALL</sequence>
<dbReference type="InterPro" id="IPR006659">
    <property type="entry name" value="Arsenate_reductase"/>
</dbReference>
<dbReference type="CDD" id="cd03034">
    <property type="entry name" value="ArsC_ArsC"/>
    <property type="match status" value="1"/>
</dbReference>
<organism evidence="5 6">
    <name type="scientific">Parachitinimonas caeni</name>
    <dbReference type="NCBI Taxonomy" id="3031301"/>
    <lineage>
        <taxon>Bacteria</taxon>
        <taxon>Pseudomonadati</taxon>
        <taxon>Pseudomonadota</taxon>
        <taxon>Betaproteobacteria</taxon>
        <taxon>Neisseriales</taxon>
        <taxon>Chitinibacteraceae</taxon>
        <taxon>Parachitinimonas</taxon>
    </lineage>
</organism>